<feature type="compositionally biased region" description="Low complexity" evidence="1">
    <location>
        <begin position="312"/>
        <end position="325"/>
    </location>
</feature>
<dbReference type="Proteomes" id="UP001497382">
    <property type="component" value="Unassembled WGS sequence"/>
</dbReference>
<feature type="compositionally biased region" description="Low complexity" evidence="1">
    <location>
        <begin position="18"/>
        <end position="28"/>
    </location>
</feature>
<feature type="compositionally biased region" description="Basic and acidic residues" evidence="1">
    <location>
        <begin position="136"/>
        <end position="160"/>
    </location>
</feature>
<evidence type="ECO:0000256" key="1">
    <source>
        <dbReference type="SAM" id="MobiDB-lite"/>
    </source>
</evidence>
<feature type="compositionally biased region" description="Polar residues" evidence="1">
    <location>
        <begin position="64"/>
        <end position="81"/>
    </location>
</feature>
<protein>
    <submittedName>
        <fullName evidence="2">Uncharacterized protein</fullName>
    </submittedName>
</protein>
<feature type="compositionally biased region" description="Basic and acidic residues" evidence="1">
    <location>
        <begin position="340"/>
        <end position="358"/>
    </location>
</feature>
<accession>A0AAV2B233</accession>
<sequence length="519" mass="56661">MPPRNGKKSRKEKKKDSGSSTPQSSVPSVEDETQRLLPSGACGSSGSRESRAASKAKRDGKKTSPISRLFQSPGATSSRNAPQPGHSSEKDLLIPPDPESSTCSSRSSSKRSPIKSLKSVISKMSPNRSSDSKCCCPDKKAHEPKCPEVKTLAAKDRSPEGKLSSNESKPSSSSESPIIAKKSKKGTQSSSSSDAEYLKKDSKLEGPLEKSLLTVRHESAPKSPSKMSTGARVKNFFRSKSKSPNRPSDAECSCGDKSDHEAECPERRKQKTDSKMKSPKARLPSRWKTKSEESSSSGSPIMLKKNKHGDISLASSDNSKMSSNSGHDAVESSSSNEGNRALERSSDNKCSSESKSDSVPKISIDCDPQEGTSSGPARDEQQRPYRPVPRSRTKSHETCLRILGSSRSPSPFRHSWEDEASMVRDANTERGLPAGSLDDADRSLLRLTLTVRPDLTVRRTKSHSPVRVRDCSCGAGNRGYRHKDGCSRMVDARARRKCRRCRQDVLISKRYNMNSEDDE</sequence>
<proteinExistence type="predicted"/>
<evidence type="ECO:0000313" key="2">
    <source>
        <dbReference type="EMBL" id="CAL1290182.1"/>
    </source>
</evidence>
<organism evidence="2 3">
    <name type="scientific">Larinioides sclopetarius</name>
    <dbReference type="NCBI Taxonomy" id="280406"/>
    <lineage>
        <taxon>Eukaryota</taxon>
        <taxon>Metazoa</taxon>
        <taxon>Ecdysozoa</taxon>
        <taxon>Arthropoda</taxon>
        <taxon>Chelicerata</taxon>
        <taxon>Arachnida</taxon>
        <taxon>Araneae</taxon>
        <taxon>Araneomorphae</taxon>
        <taxon>Entelegynae</taxon>
        <taxon>Araneoidea</taxon>
        <taxon>Araneidae</taxon>
        <taxon>Larinioides</taxon>
    </lineage>
</organism>
<keyword evidence="3" id="KW-1185">Reference proteome</keyword>
<feature type="compositionally biased region" description="Basic residues" evidence="1">
    <location>
        <begin position="277"/>
        <end position="288"/>
    </location>
</feature>
<feature type="compositionally biased region" description="Basic and acidic residues" evidence="1">
    <location>
        <begin position="254"/>
        <end position="276"/>
    </location>
</feature>
<feature type="compositionally biased region" description="Low complexity" evidence="1">
    <location>
        <begin position="162"/>
        <end position="193"/>
    </location>
</feature>
<dbReference type="EMBL" id="CAXIEN010000260">
    <property type="protein sequence ID" value="CAL1290182.1"/>
    <property type="molecule type" value="Genomic_DNA"/>
</dbReference>
<evidence type="ECO:0000313" key="3">
    <source>
        <dbReference type="Proteomes" id="UP001497382"/>
    </source>
</evidence>
<dbReference type="AlphaFoldDB" id="A0AAV2B233"/>
<gene>
    <name evidence="2" type="ORF">LARSCL_LOCUS16320</name>
</gene>
<feature type="compositionally biased region" description="Basic and acidic residues" evidence="1">
    <location>
        <begin position="196"/>
        <end position="208"/>
    </location>
</feature>
<feature type="region of interest" description="Disordered" evidence="1">
    <location>
        <begin position="1"/>
        <end position="414"/>
    </location>
</feature>
<comment type="caution">
    <text evidence="2">The sequence shown here is derived from an EMBL/GenBank/DDBJ whole genome shotgun (WGS) entry which is preliminary data.</text>
</comment>
<reference evidence="2 3" key="1">
    <citation type="submission" date="2024-04" db="EMBL/GenBank/DDBJ databases">
        <authorList>
            <person name="Rising A."/>
            <person name="Reimegard J."/>
            <person name="Sonavane S."/>
            <person name="Akerstrom W."/>
            <person name="Nylinder S."/>
            <person name="Hedman E."/>
            <person name="Kallberg Y."/>
        </authorList>
    </citation>
    <scope>NUCLEOTIDE SEQUENCE [LARGE SCALE GENOMIC DNA]</scope>
</reference>
<name>A0AAV2B233_9ARAC</name>
<feature type="compositionally biased region" description="Basic residues" evidence="1">
    <location>
        <begin position="1"/>
        <end position="13"/>
    </location>
</feature>